<feature type="domain" description="HTH arsR-type" evidence="2">
    <location>
        <begin position="17"/>
        <end position="100"/>
    </location>
</feature>
<dbReference type="GO" id="GO:0003700">
    <property type="term" value="F:DNA-binding transcription factor activity"/>
    <property type="evidence" value="ECO:0007669"/>
    <property type="project" value="InterPro"/>
</dbReference>
<dbReference type="EMBL" id="LHQS01000002">
    <property type="protein sequence ID" value="RXE56197.1"/>
    <property type="molecule type" value="Genomic_DNA"/>
</dbReference>
<dbReference type="InterPro" id="IPR036390">
    <property type="entry name" value="WH_DNA-bd_sf"/>
</dbReference>
<dbReference type="SUPFAM" id="SSF46785">
    <property type="entry name" value="Winged helix' DNA-binding domain"/>
    <property type="match status" value="1"/>
</dbReference>
<dbReference type="Pfam" id="PF12840">
    <property type="entry name" value="HTH_20"/>
    <property type="match status" value="1"/>
</dbReference>
<keyword evidence="4" id="KW-1185">Reference proteome</keyword>
<keyword evidence="1" id="KW-0812">Transmembrane</keyword>
<sequence length="213" mass="22924">MAEDVVVLQSGDERAQRIAKAMASQTANDMIQAFGARSMSSTEVAGHLKIPVTTATYHIENLLDAGILEVTDTRWSKKGREVKVYGLTNQVLIIAPPVSDLRSVLQKYTALFAIVALASLALLGILPVLLPGSDGAMPAPTAAPLMGAGEKAADQFGITESRVANVPFASISIHDLVMAFFFGGCLVVFALMIYEIHYWWRSSPGYAARRKNN</sequence>
<dbReference type="InterPro" id="IPR011991">
    <property type="entry name" value="ArsR-like_HTH"/>
</dbReference>
<dbReference type="Proteomes" id="UP000290932">
    <property type="component" value="Unassembled WGS sequence"/>
</dbReference>
<reference evidence="3 4" key="1">
    <citation type="journal article" date="2015" name="Int. J. Syst. Evol. Microbiol.">
        <title>Methanoculleus taiwanensis sp. nov., a methanogen isolated from deep marine sediment at the deformation front area near Taiwan.</title>
        <authorList>
            <person name="Weng C.Y."/>
            <person name="Chen S.C."/>
            <person name="Lai M.C."/>
            <person name="Wu S.Y."/>
            <person name="Lin S."/>
            <person name="Yang T.F."/>
            <person name="Chen P.C."/>
        </authorList>
    </citation>
    <scope>NUCLEOTIDE SEQUENCE [LARGE SCALE GENOMIC DNA]</scope>
    <source>
        <strain evidence="3 4">CYW4</strain>
    </source>
</reference>
<dbReference type="SMART" id="SM00418">
    <property type="entry name" value="HTH_ARSR"/>
    <property type="match status" value="1"/>
</dbReference>
<dbReference type="OrthoDB" id="11368at2157"/>
<organism evidence="3 4">
    <name type="scientific">Methanoculleus taiwanensis</name>
    <dbReference type="NCBI Taxonomy" id="1550565"/>
    <lineage>
        <taxon>Archaea</taxon>
        <taxon>Methanobacteriati</taxon>
        <taxon>Methanobacteriota</taxon>
        <taxon>Stenosarchaea group</taxon>
        <taxon>Methanomicrobia</taxon>
        <taxon>Methanomicrobiales</taxon>
        <taxon>Methanomicrobiaceae</taxon>
        <taxon>Methanoculleus</taxon>
    </lineage>
</organism>
<dbReference type="AlphaFoldDB" id="A0A498H1F6"/>
<dbReference type="CDD" id="cd00090">
    <property type="entry name" value="HTH_ARSR"/>
    <property type="match status" value="1"/>
</dbReference>
<accession>A0A498H1F6</accession>
<dbReference type="RefSeq" id="WP_128693949.1">
    <property type="nucleotide sequence ID" value="NZ_LHQS01000002.1"/>
</dbReference>
<name>A0A498H1F6_9EURY</name>
<comment type="caution">
    <text evidence="3">The sequence shown here is derived from an EMBL/GenBank/DDBJ whole genome shotgun (WGS) entry which is preliminary data.</text>
</comment>
<evidence type="ECO:0000313" key="3">
    <source>
        <dbReference type="EMBL" id="RXE56197.1"/>
    </source>
</evidence>
<keyword evidence="1" id="KW-0472">Membrane</keyword>
<keyword evidence="1" id="KW-1133">Transmembrane helix</keyword>
<evidence type="ECO:0000256" key="1">
    <source>
        <dbReference type="SAM" id="Phobius"/>
    </source>
</evidence>
<evidence type="ECO:0000259" key="2">
    <source>
        <dbReference type="SMART" id="SM00418"/>
    </source>
</evidence>
<feature type="transmembrane region" description="Helical" evidence="1">
    <location>
        <begin position="176"/>
        <end position="200"/>
    </location>
</feature>
<evidence type="ECO:0000313" key="4">
    <source>
        <dbReference type="Proteomes" id="UP000290932"/>
    </source>
</evidence>
<dbReference type="InterPro" id="IPR001845">
    <property type="entry name" value="HTH_ArsR_DNA-bd_dom"/>
</dbReference>
<dbReference type="InterPro" id="IPR036388">
    <property type="entry name" value="WH-like_DNA-bd_sf"/>
</dbReference>
<feature type="transmembrane region" description="Helical" evidence="1">
    <location>
        <begin position="108"/>
        <end position="130"/>
    </location>
</feature>
<protein>
    <submittedName>
        <fullName evidence="3">ArsR family transcriptional regulator</fullName>
    </submittedName>
</protein>
<dbReference type="Gene3D" id="1.10.10.10">
    <property type="entry name" value="Winged helix-like DNA-binding domain superfamily/Winged helix DNA-binding domain"/>
    <property type="match status" value="1"/>
</dbReference>
<gene>
    <name evidence="3" type="ORF">ABH15_08590</name>
</gene>
<proteinExistence type="predicted"/>